<dbReference type="PROSITE" id="PS50850">
    <property type="entry name" value="MFS"/>
    <property type="match status" value="1"/>
</dbReference>
<evidence type="ECO:0000313" key="10">
    <source>
        <dbReference type="Proteomes" id="UP000289193"/>
    </source>
</evidence>
<gene>
    <name evidence="7" type="ORF">ABIV_2163</name>
    <name evidence="8" type="ORF">CRV05_07680</name>
</gene>
<reference evidence="8 10" key="1">
    <citation type="submission" date="2017-10" db="EMBL/GenBank/DDBJ databases">
        <title>Genomics of the genus Arcobacter.</title>
        <authorList>
            <person name="Perez-Cataluna A."/>
            <person name="Figueras M.J."/>
        </authorList>
    </citation>
    <scope>NUCLEOTIDE SEQUENCE [LARGE SCALE GENOMIC DNA]</scope>
    <source>
        <strain evidence="8 10">CECT 7835</strain>
    </source>
</reference>
<dbReference type="Gene3D" id="1.20.1250.20">
    <property type="entry name" value="MFS general substrate transporter like domains"/>
    <property type="match status" value="1"/>
</dbReference>
<dbReference type="RefSeq" id="WP_114839933.1">
    <property type="nucleotide sequence ID" value="NZ_CP031217.1"/>
</dbReference>
<accession>A0AAX2A848</accession>
<dbReference type="Proteomes" id="UP000253850">
    <property type="component" value="Chromosome"/>
</dbReference>
<feature type="transmembrane region" description="Helical" evidence="5">
    <location>
        <begin position="170"/>
        <end position="188"/>
    </location>
</feature>
<feature type="transmembrane region" description="Helical" evidence="5">
    <location>
        <begin position="69"/>
        <end position="92"/>
    </location>
</feature>
<name>A0AAX2A848_9BACT</name>
<dbReference type="EMBL" id="PDKM01000003">
    <property type="protein sequence ID" value="RXK10248.1"/>
    <property type="molecule type" value="Genomic_DNA"/>
</dbReference>
<feature type="transmembrane region" description="Helical" evidence="5">
    <location>
        <begin position="365"/>
        <end position="384"/>
    </location>
</feature>
<dbReference type="Proteomes" id="UP000289193">
    <property type="component" value="Unassembled WGS sequence"/>
</dbReference>
<dbReference type="PANTHER" id="PTHR23546">
    <property type="entry name" value="TRANSPORT PROTEIN"/>
    <property type="match status" value="1"/>
</dbReference>
<sequence>MKEIKPLMLITILCASSMMAFLAVVGPIIRELKLQEWHAGLMVALAGVAWFILSRFWGKKSDFYGRKNILVFASIGFFFSYLLLALFVNYAIITPPTIILSLSILIFTRVMIGVFYSAIPPVSNALIADKVEIKKRTSYMASLGAANGIGMVLGPIIGGALAIYGLAVPLYVAAILPLLAVFILIIFLEPNKKIEKTETSVLKFFDKRIRIPMLASFFTMFCIVTSQVCLGFYILDKFNISSIDAAKVTGYILAITGIVFIITQIIVSKLKNINPYSWLLIGSILTTIGYFFISFISTKIELTLGLAIGVAGLGMVMPAFMAITANSVEAHEQGVAAGTVSASQGLGIIIGPLFSTILYEINPTYPFLFSAFLFSVLTIIAFLYKKGL</sequence>
<feature type="transmembrane region" description="Helical" evidence="5">
    <location>
        <begin position="335"/>
        <end position="359"/>
    </location>
</feature>
<proteinExistence type="predicted"/>
<dbReference type="InterPro" id="IPR011701">
    <property type="entry name" value="MFS"/>
</dbReference>
<feature type="transmembrane region" description="Helical" evidence="5">
    <location>
        <begin position="37"/>
        <end position="57"/>
    </location>
</feature>
<evidence type="ECO:0000256" key="3">
    <source>
        <dbReference type="ARBA" id="ARBA00022989"/>
    </source>
</evidence>
<protein>
    <submittedName>
        <fullName evidence="8">MFS transporter</fullName>
    </submittedName>
    <submittedName>
        <fullName evidence="7">Major facilitator superfamily transporter</fullName>
    </submittedName>
</protein>
<dbReference type="GO" id="GO:0022857">
    <property type="term" value="F:transmembrane transporter activity"/>
    <property type="evidence" value="ECO:0007669"/>
    <property type="project" value="InterPro"/>
</dbReference>
<feature type="transmembrane region" description="Helical" evidence="5">
    <location>
        <begin position="302"/>
        <end position="323"/>
    </location>
</feature>
<feature type="transmembrane region" description="Helical" evidence="5">
    <location>
        <begin position="246"/>
        <end position="266"/>
    </location>
</feature>
<keyword evidence="3 5" id="KW-1133">Transmembrane helix</keyword>
<keyword evidence="2 5" id="KW-0812">Transmembrane</keyword>
<feature type="transmembrane region" description="Helical" evidence="5">
    <location>
        <begin position="98"/>
        <end position="119"/>
    </location>
</feature>
<feature type="transmembrane region" description="Helical" evidence="5">
    <location>
        <begin position="278"/>
        <end position="296"/>
    </location>
</feature>
<dbReference type="SUPFAM" id="SSF103473">
    <property type="entry name" value="MFS general substrate transporter"/>
    <property type="match status" value="1"/>
</dbReference>
<reference evidence="7 9" key="2">
    <citation type="submission" date="2018-07" db="EMBL/GenBank/DDBJ databases">
        <title>Complete genome of the Arcobacter bivalviorum type strain LMG 26154.</title>
        <authorList>
            <person name="Miller W.G."/>
            <person name="Yee E."/>
            <person name="Bono J.L."/>
        </authorList>
    </citation>
    <scope>NUCLEOTIDE SEQUENCE [LARGE SCALE GENOMIC DNA]</scope>
    <source>
        <strain evidence="7 9">LMG 26154</strain>
    </source>
</reference>
<evidence type="ECO:0000259" key="6">
    <source>
        <dbReference type="PROSITE" id="PS50850"/>
    </source>
</evidence>
<evidence type="ECO:0000313" key="9">
    <source>
        <dbReference type="Proteomes" id="UP000253850"/>
    </source>
</evidence>
<dbReference type="InterPro" id="IPR001958">
    <property type="entry name" value="Tet-R_TetA/multi-R_MdtG-like"/>
</dbReference>
<dbReference type="PRINTS" id="PR01035">
    <property type="entry name" value="TCRTETA"/>
</dbReference>
<dbReference type="InterPro" id="IPR036259">
    <property type="entry name" value="MFS_trans_sf"/>
</dbReference>
<dbReference type="Pfam" id="PF07690">
    <property type="entry name" value="MFS_1"/>
    <property type="match status" value="1"/>
</dbReference>
<feature type="transmembrane region" description="Helical" evidence="5">
    <location>
        <begin position="7"/>
        <end position="25"/>
    </location>
</feature>
<feature type="domain" description="Major facilitator superfamily (MFS) profile" evidence="6">
    <location>
        <begin position="1"/>
        <end position="388"/>
    </location>
</feature>
<evidence type="ECO:0000313" key="8">
    <source>
        <dbReference type="EMBL" id="RXK10248.1"/>
    </source>
</evidence>
<dbReference type="PANTHER" id="PTHR23546:SF1">
    <property type="entry name" value="MEMBRANE PROTEIN"/>
    <property type="match status" value="1"/>
</dbReference>
<evidence type="ECO:0000256" key="2">
    <source>
        <dbReference type="ARBA" id="ARBA00022692"/>
    </source>
</evidence>
<keyword evidence="4 5" id="KW-0472">Membrane</keyword>
<dbReference type="GO" id="GO:0016020">
    <property type="term" value="C:membrane"/>
    <property type="evidence" value="ECO:0007669"/>
    <property type="project" value="UniProtKB-SubCell"/>
</dbReference>
<evidence type="ECO:0000256" key="4">
    <source>
        <dbReference type="ARBA" id="ARBA00023136"/>
    </source>
</evidence>
<evidence type="ECO:0000256" key="1">
    <source>
        <dbReference type="ARBA" id="ARBA00004141"/>
    </source>
</evidence>
<keyword evidence="10" id="KW-1185">Reference proteome</keyword>
<dbReference type="EMBL" id="CP031217">
    <property type="protein sequence ID" value="AXH13138.1"/>
    <property type="molecule type" value="Genomic_DNA"/>
</dbReference>
<evidence type="ECO:0000256" key="5">
    <source>
        <dbReference type="SAM" id="Phobius"/>
    </source>
</evidence>
<dbReference type="KEGG" id="hbv:ABIV_2163"/>
<feature type="transmembrane region" description="Helical" evidence="5">
    <location>
        <begin position="140"/>
        <end position="164"/>
    </location>
</feature>
<dbReference type="AlphaFoldDB" id="A0AAX2A848"/>
<evidence type="ECO:0000313" key="7">
    <source>
        <dbReference type="EMBL" id="AXH13138.1"/>
    </source>
</evidence>
<organism evidence="8 10">
    <name type="scientific">Halarcobacter bivalviorum</name>
    <dbReference type="NCBI Taxonomy" id="663364"/>
    <lineage>
        <taxon>Bacteria</taxon>
        <taxon>Pseudomonadati</taxon>
        <taxon>Campylobacterota</taxon>
        <taxon>Epsilonproteobacteria</taxon>
        <taxon>Campylobacterales</taxon>
        <taxon>Arcobacteraceae</taxon>
        <taxon>Halarcobacter</taxon>
    </lineage>
</organism>
<feature type="transmembrane region" description="Helical" evidence="5">
    <location>
        <begin position="209"/>
        <end position="234"/>
    </location>
</feature>
<dbReference type="InterPro" id="IPR020846">
    <property type="entry name" value="MFS_dom"/>
</dbReference>
<comment type="subcellular location">
    <subcellularLocation>
        <location evidence="1">Membrane</location>
        <topology evidence="1">Multi-pass membrane protein</topology>
    </subcellularLocation>
</comment>